<dbReference type="InterPro" id="IPR014756">
    <property type="entry name" value="Ig_E-set"/>
</dbReference>
<evidence type="ECO:0000256" key="1">
    <source>
        <dbReference type="ARBA" id="ARBA00009100"/>
    </source>
</evidence>
<dbReference type="InterPro" id="IPR028934">
    <property type="entry name" value="Vps26-related"/>
</dbReference>
<dbReference type="Gene3D" id="2.60.40.640">
    <property type="match status" value="2"/>
</dbReference>
<gene>
    <name evidence="2" type="ORF">PAPYR_66</name>
</gene>
<dbReference type="Pfam" id="PF03643">
    <property type="entry name" value="Vps26"/>
    <property type="match status" value="1"/>
</dbReference>
<evidence type="ECO:0000313" key="3">
    <source>
        <dbReference type="Proteomes" id="UP001141327"/>
    </source>
</evidence>
<comment type="caution">
    <text evidence="2">The sequence shown here is derived from an EMBL/GenBank/DDBJ whole genome shotgun (WGS) entry which is preliminary data.</text>
</comment>
<organism evidence="2 3">
    <name type="scientific">Paratrimastix pyriformis</name>
    <dbReference type="NCBI Taxonomy" id="342808"/>
    <lineage>
        <taxon>Eukaryota</taxon>
        <taxon>Metamonada</taxon>
        <taxon>Preaxostyla</taxon>
        <taxon>Paratrimastigidae</taxon>
        <taxon>Paratrimastix</taxon>
    </lineage>
</organism>
<proteinExistence type="inferred from homology"/>
<sequence>MNAGLPGMARAQKEELWRLRGDGNKEKESPNPMSLEVRLKRSDRIYRPGETVSGVLVITTKGPLQHTGISLNIEGSITLSKNVRKDGLFDSLITAKDPIVILQLAMEIAPAGRFPDGITELPFEFPLTPPSDDSSLFETYHGVYVNIQYVLSSTLGRGRLAKPLNAGVEFIITMPNETRYPVKPYEFEITPRSIKNISAEQSRSVPEFRITGRLHSRLCNILEPFTGELTVVSSSSTIKSIEIQLVRVEAVGKEDPPEATEIQNIQLAEGDVPRGQAIPIHMIFPRLFTSPTVKSALFGVDYELNLAVLFQDQTLVSENFPVVLYRTPLDPFTQWTA</sequence>
<dbReference type="Proteomes" id="UP001141327">
    <property type="component" value="Unassembled WGS sequence"/>
</dbReference>
<dbReference type="PANTHER" id="PTHR12233">
    <property type="entry name" value="VACUOLAR PROTEIN SORTING 26 RELATED"/>
    <property type="match status" value="1"/>
</dbReference>
<dbReference type="InterPro" id="IPR014752">
    <property type="entry name" value="Arrestin-like_C"/>
</dbReference>
<dbReference type="EMBL" id="JAPMOS010000001">
    <property type="protein sequence ID" value="KAJ4462863.1"/>
    <property type="molecule type" value="Genomic_DNA"/>
</dbReference>
<comment type="similarity">
    <text evidence="1">Belongs to the VPS26 family.</text>
</comment>
<keyword evidence="3" id="KW-1185">Reference proteome</keyword>
<protein>
    <submittedName>
        <fullName evidence="2">Down syndrome critical region protein 3 (DSCR3)</fullName>
    </submittedName>
</protein>
<dbReference type="SUPFAM" id="SSF81296">
    <property type="entry name" value="E set domains"/>
    <property type="match status" value="1"/>
</dbReference>
<accession>A0ABQ8UVG4</accession>
<evidence type="ECO:0000313" key="2">
    <source>
        <dbReference type="EMBL" id="KAJ4462863.1"/>
    </source>
</evidence>
<reference evidence="2" key="1">
    <citation type="journal article" date="2022" name="bioRxiv">
        <title>Genomics of Preaxostyla Flagellates Illuminates Evolutionary Transitions and the Path Towards Mitochondrial Loss.</title>
        <authorList>
            <person name="Novak L.V.F."/>
            <person name="Treitli S.C."/>
            <person name="Pyrih J."/>
            <person name="Halakuc P."/>
            <person name="Pipaliya S.V."/>
            <person name="Vacek V."/>
            <person name="Brzon O."/>
            <person name="Soukal P."/>
            <person name="Eme L."/>
            <person name="Dacks J.B."/>
            <person name="Karnkowska A."/>
            <person name="Elias M."/>
            <person name="Hampl V."/>
        </authorList>
    </citation>
    <scope>NUCLEOTIDE SEQUENCE</scope>
    <source>
        <strain evidence="2">RCP-MX</strain>
    </source>
</reference>
<name>A0ABQ8UVG4_9EUKA</name>